<sequence length="639" mass="66340">MGDPGQRGGAVIEALRQAGQAGLVRHALPFLAALLCAALLAGRVREMNWSEVAASLAATPPERWIIAALFTALSFWAVGRYDAVLHGLLGTGVARRRASAAGMIAIAGSQSIGFGLISGTLLRWRLLPEISIWQAARLTALVGISFLAAWAVVTSVLLTLLPPTPIFRAAGIAGLGLSALALCYSVAAPWFHRPAPPVMAIGALLLFVALDTLAAGLALHLLLPPGTVPLAALLPVFLVAFGAGLVSGAPGGIGPFEVLLLALLPAAPEASLVAGIIAFRAIYYALPACLGLAALLIMRPSAPACAPCHMAAADAALSRAPRAEARLAGHGGAKYLPLETGGATLFRTAHCEIALFDPCGDASADDLLTALSAEARSALRIPAIYKCGGRLAAAARSRGWTVLPIAEEVTVDPAAHDPASPGLRQLRRKLRRADRAGLNVTRAGSVLPAEEMARVAASWAAARGGERGFSVGRYCPDHIARQAVFLARLNGTLVAFATFHVTEAEMALDLMRFESDAPEGCMHALVQAAIEEAASRALPRLSLAGLAPREDRPRRSAASRLAARSLRRGSTGLAQFKASFAPTSRPLYMAAPGPVALSVAGAEILREIHRPPRLQSRAANHAQASPAPLLSSIAKPRMA</sequence>
<dbReference type="InterPro" id="IPR024320">
    <property type="entry name" value="LPG_synthase_C"/>
</dbReference>
<protein>
    <submittedName>
        <fullName evidence="9">Phosphatidylglycerol lysyltransferase domain-containing protein</fullName>
    </submittedName>
</protein>
<evidence type="ECO:0000256" key="4">
    <source>
        <dbReference type="ARBA" id="ARBA00022989"/>
    </source>
</evidence>
<evidence type="ECO:0000256" key="7">
    <source>
        <dbReference type="SAM" id="Phobius"/>
    </source>
</evidence>
<dbReference type="Gene3D" id="3.40.630.30">
    <property type="match status" value="1"/>
</dbReference>
<feature type="domain" description="Phosphatidylglycerol lysyltransferase C-terminal" evidence="8">
    <location>
        <begin position="340"/>
        <end position="590"/>
    </location>
</feature>
<dbReference type="EMBL" id="JAVRHL010000003">
    <property type="protein sequence ID" value="MDT0683460.1"/>
    <property type="molecule type" value="Genomic_DNA"/>
</dbReference>
<accession>A0ABU3DID7</accession>
<comment type="subcellular location">
    <subcellularLocation>
        <location evidence="1">Cell membrane</location>
        <topology evidence="1">Multi-pass membrane protein</topology>
    </subcellularLocation>
</comment>
<dbReference type="InterPro" id="IPR016181">
    <property type="entry name" value="Acyl_CoA_acyltransferase"/>
</dbReference>
<dbReference type="SUPFAM" id="SSF55729">
    <property type="entry name" value="Acyl-CoA N-acyltransferases (Nat)"/>
    <property type="match status" value="1"/>
</dbReference>
<evidence type="ECO:0000313" key="9">
    <source>
        <dbReference type="EMBL" id="MDT0683460.1"/>
    </source>
</evidence>
<name>A0ABU3DID7_9RHOB</name>
<feature type="transmembrane region" description="Helical" evidence="7">
    <location>
        <begin position="138"/>
        <end position="160"/>
    </location>
</feature>
<dbReference type="InterPro" id="IPR051211">
    <property type="entry name" value="PG_lysyltransferase"/>
</dbReference>
<keyword evidence="4 7" id="KW-1133">Transmembrane helix</keyword>
<keyword evidence="3 7" id="KW-0812">Transmembrane</keyword>
<organism evidence="9 10">
    <name type="scientific">Tropicimonas omnivorans</name>
    <dbReference type="NCBI Taxonomy" id="3075590"/>
    <lineage>
        <taxon>Bacteria</taxon>
        <taxon>Pseudomonadati</taxon>
        <taxon>Pseudomonadota</taxon>
        <taxon>Alphaproteobacteria</taxon>
        <taxon>Rhodobacterales</taxon>
        <taxon>Roseobacteraceae</taxon>
        <taxon>Tropicimonas</taxon>
    </lineage>
</organism>
<dbReference type="RefSeq" id="WP_311692031.1">
    <property type="nucleotide sequence ID" value="NZ_JAVRHL010000003.1"/>
</dbReference>
<dbReference type="PANTHER" id="PTHR34697">
    <property type="entry name" value="PHOSPHATIDYLGLYCEROL LYSYLTRANSFERASE"/>
    <property type="match status" value="1"/>
</dbReference>
<evidence type="ECO:0000256" key="1">
    <source>
        <dbReference type="ARBA" id="ARBA00004651"/>
    </source>
</evidence>
<feature type="transmembrane region" description="Helical" evidence="7">
    <location>
        <begin position="273"/>
        <end position="297"/>
    </location>
</feature>
<proteinExistence type="predicted"/>
<evidence type="ECO:0000256" key="6">
    <source>
        <dbReference type="SAM" id="MobiDB-lite"/>
    </source>
</evidence>
<evidence type="ECO:0000256" key="5">
    <source>
        <dbReference type="ARBA" id="ARBA00023136"/>
    </source>
</evidence>
<dbReference type="PANTHER" id="PTHR34697:SF2">
    <property type="entry name" value="PHOSPHATIDYLGLYCEROL LYSYLTRANSFERASE"/>
    <property type="match status" value="1"/>
</dbReference>
<comment type="caution">
    <text evidence="9">The sequence shown here is derived from an EMBL/GenBank/DDBJ whole genome shotgun (WGS) entry which is preliminary data.</text>
</comment>
<feature type="transmembrane region" description="Helical" evidence="7">
    <location>
        <begin position="172"/>
        <end position="192"/>
    </location>
</feature>
<feature type="transmembrane region" description="Helical" evidence="7">
    <location>
        <begin position="230"/>
        <end position="253"/>
    </location>
</feature>
<feature type="transmembrane region" description="Helical" evidence="7">
    <location>
        <begin position="104"/>
        <end position="126"/>
    </location>
</feature>
<feature type="transmembrane region" description="Helical" evidence="7">
    <location>
        <begin position="23"/>
        <end position="44"/>
    </location>
</feature>
<keyword evidence="2" id="KW-1003">Cell membrane</keyword>
<evidence type="ECO:0000256" key="3">
    <source>
        <dbReference type="ARBA" id="ARBA00022692"/>
    </source>
</evidence>
<keyword evidence="10" id="KW-1185">Reference proteome</keyword>
<reference evidence="9 10" key="1">
    <citation type="submission" date="2023-09" db="EMBL/GenBank/DDBJ databases">
        <authorList>
            <person name="Rey-Velasco X."/>
        </authorList>
    </citation>
    <scope>NUCLEOTIDE SEQUENCE [LARGE SCALE GENOMIC DNA]</scope>
    <source>
        <strain evidence="9 10">F158</strain>
    </source>
</reference>
<feature type="region of interest" description="Disordered" evidence="6">
    <location>
        <begin position="615"/>
        <end position="639"/>
    </location>
</feature>
<evidence type="ECO:0000259" key="8">
    <source>
        <dbReference type="Pfam" id="PF09924"/>
    </source>
</evidence>
<gene>
    <name evidence="9" type="ORF">RM543_12255</name>
</gene>
<dbReference type="Pfam" id="PF09924">
    <property type="entry name" value="LPG_synthase_C"/>
    <property type="match status" value="1"/>
</dbReference>
<feature type="transmembrane region" description="Helical" evidence="7">
    <location>
        <begin position="198"/>
        <end position="223"/>
    </location>
</feature>
<keyword evidence="5 7" id="KW-0472">Membrane</keyword>
<evidence type="ECO:0000313" key="10">
    <source>
        <dbReference type="Proteomes" id="UP001265259"/>
    </source>
</evidence>
<dbReference type="Proteomes" id="UP001265259">
    <property type="component" value="Unassembled WGS sequence"/>
</dbReference>
<feature type="transmembrane region" description="Helical" evidence="7">
    <location>
        <begin position="64"/>
        <end position="83"/>
    </location>
</feature>
<evidence type="ECO:0000256" key="2">
    <source>
        <dbReference type="ARBA" id="ARBA00022475"/>
    </source>
</evidence>